<sequence>MLSLTSTELSTFIGTFWWPFCRIMGAFMVMPFLSSTYIPVTVRILLALTLSALIAPMLPPLPEVDAISIQALLLAIEQLLVGFMMALFLTIMLYVMTQLGEMLSMQMGLAMAVMNDPSSGGSHPILGQWFLLYGTLVFLVLDGHLVAIGVLVDSFRLWPVGMGVFDLPLMGLIGRISWLFAVSFMLAIPSILAMLMVNITFGVLSRSAPSLNVFALGFPMSMLMGLLCVFFSFSGLPSRYSDLCLDALSAMYQFIGGIT</sequence>
<keyword evidence="12" id="KW-1185">Reference proteome</keyword>
<comment type="subcellular location">
    <subcellularLocation>
        <location evidence="10">Cell membrane</location>
        <topology evidence="10">Multi-pass membrane protein</topology>
    </subcellularLocation>
    <subcellularLocation>
        <location evidence="10">Bacterial flagellum basal body</location>
    </subcellularLocation>
</comment>
<feature type="transmembrane region" description="Helical" evidence="10">
    <location>
        <begin position="130"/>
        <end position="152"/>
    </location>
</feature>
<evidence type="ECO:0000313" key="11">
    <source>
        <dbReference type="EMBL" id="ABV85420.1"/>
    </source>
</evidence>
<evidence type="ECO:0000256" key="2">
    <source>
        <dbReference type="ARBA" id="ARBA00009772"/>
    </source>
</evidence>
<dbReference type="Proteomes" id="UP000002608">
    <property type="component" value="Chromosome"/>
</dbReference>
<dbReference type="InterPro" id="IPR002010">
    <property type="entry name" value="T3SS_IM_R"/>
</dbReference>
<evidence type="ECO:0000256" key="4">
    <source>
        <dbReference type="ARBA" id="ARBA00022475"/>
    </source>
</evidence>
<evidence type="ECO:0000256" key="1">
    <source>
        <dbReference type="ARBA" id="ARBA00002578"/>
    </source>
</evidence>
<feature type="transmembrane region" description="Helical" evidence="10">
    <location>
        <begin position="40"/>
        <end position="59"/>
    </location>
</feature>
<dbReference type="GO" id="GO:0006605">
    <property type="term" value="P:protein targeting"/>
    <property type="evidence" value="ECO:0007669"/>
    <property type="project" value="UniProtKB-UniRule"/>
</dbReference>
<keyword evidence="6 10" id="KW-1133">Transmembrane helix</keyword>
<dbReference type="GO" id="GO:0005886">
    <property type="term" value="C:plasma membrane"/>
    <property type="evidence" value="ECO:0007669"/>
    <property type="project" value="UniProtKB-SubCell"/>
</dbReference>
<evidence type="ECO:0000256" key="10">
    <source>
        <dbReference type="RuleBase" id="RU362071"/>
    </source>
</evidence>
<evidence type="ECO:0000256" key="5">
    <source>
        <dbReference type="ARBA" id="ARBA00022692"/>
    </source>
</evidence>
<keyword evidence="11" id="KW-0969">Cilium</keyword>
<dbReference type="PANTHER" id="PTHR30065:SF8">
    <property type="entry name" value="FLAGELLAR BIOSYNTHETIC PROTEIN FLIR"/>
    <property type="match status" value="1"/>
</dbReference>
<keyword evidence="4 10" id="KW-1003">Cell membrane</keyword>
<reference evidence="11 12" key="1">
    <citation type="submission" date="2007-10" db="EMBL/GenBank/DDBJ databases">
        <title>Complete sequence of Shewanella pealeana ATCC 700345.</title>
        <authorList>
            <consortium name="US DOE Joint Genome Institute"/>
            <person name="Copeland A."/>
            <person name="Lucas S."/>
            <person name="Lapidus A."/>
            <person name="Barry K."/>
            <person name="Glavina del Rio T."/>
            <person name="Dalin E."/>
            <person name="Tice H."/>
            <person name="Pitluck S."/>
            <person name="Chertkov O."/>
            <person name="Brettin T."/>
            <person name="Bruce D."/>
            <person name="Detter J.C."/>
            <person name="Han C."/>
            <person name="Schmutz J."/>
            <person name="Larimer F."/>
            <person name="Land M."/>
            <person name="Hauser L."/>
            <person name="Kyrpides N."/>
            <person name="Kim E."/>
            <person name="Zhao J.-S.Z."/>
            <person name="Manno D."/>
            <person name="Hawari J."/>
            <person name="Richardson P."/>
        </authorList>
    </citation>
    <scope>NUCLEOTIDE SEQUENCE [LARGE SCALE GENOMIC DNA]</scope>
    <source>
        <strain evidence="12">ATCC 700345 / ANG-SQ1</strain>
    </source>
</reference>
<keyword evidence="11" id="KW-0282">Flagellum</keyword>
<feature type="transmembrane region" description="Helical" evidence="10">
    <location>
        <begin position="12"/>
        <end position="33"/>
    </location>
</feature>
<dbReference type="PANTHER" id="PTHR30065">
    <property type="entry name" value="FLAGELLAR BIOSYNTHETIC PROTEIN FLIR"/>
    <property type="match status" value="1"/>
</dbReference>
<keyword evidence="8 10" id="KW-0975">Bacterial flagellum</keyword>
<dbReference type="OrthoDB" id="9797790at2"/>
<comment type="similarity">
    <text evidence="2 10">Belongs to the FliR/MopE/SpaR family.</text>
</comment>
<dbReference type="PRINTS" id="PR00953">
    <property type="entry name" value="TYPE3IMRPROT"/>
</dbReference>
<dbReference type="AlphaFoldDB" id="A8GYN3"/>
<keyword evidence="5 10" id="KW-0812">Transmembrane</keyword>
<evidence type="ECO:0000256" key="7">
    <source>
        <dbReference type="ARBA" id="ARBA00023136"/>
    </source>
</evidence>
<dbReference type="GO" id="GO:0044780">
    <property type="term" value="P:bacterial-type flagellum assembly"/>
    <property type="evidence" value="ECO:0007669"/>
    <property type="project" value="UniProtKB-UniRule"/>
</dbReference>
<evidence type="ECO:0000256" key="8">
    <source>
        <dbReference type="ARBA" id="ARBA00023143"/>
    </source>
</evidence>
<proteinExistence type="inferred from homology"/>
<dbReference type="KEGG" id="spl:Spea_0091"/>
<dbReference type="EMBL" id="CP000851">
    <property type="protein sequence ID" value="ABV85420.1"/>
    <property type="molecule type" value="Genomic_DNA"/>
</dbReference>
<evidence type="ECO:0000256" key="3">
    <source>
        <dbReference type="ARBA" id="ARBA00021717"/>
    </source>
</evidence>
<dbReference type="STRING" id="398579.Spea_0091"/>
<evidence type="ECO:0000313" key="12">
    <source>
        <dbReference type="Proteomes" id="UP000002608"/>
    </source>
</evidence>
<keyword evidence="7 10" id="KW-0472">Membrane</keyword>
<name>A8GYN3_SHEPA</name>
<gene>
    <name evidence="11" type="ordered locus">Spea_0091</name>
</gene>
<comment type="function">
    <text evidence="1 10">Role in flagellar biosynthesis.</text>
</comment>
<dbReference type="GO" id="GO:0009425">
    <property type="term" value="C:bacterial-type flagellum basal body"/>
    <property type="evidence" value="ECO:0007669"/>
    <property type="project" value="UniProtKB-SubCell"/>
</dbReference>
<dbReference type="InterPro" id="IPR006303">
    <property type="entry name" value="FliR"/>
</dbReference>
<dbReference type="Pfam" id="PF01311">
    <property type="entry name" value="Bac_export_1"/>
    <property type="match status" value="1"/>
</dbReference>
<organism evidence="11 12">
    <name type="scientific">Shewanella pealeana (strain ATCC 700345 / ANG-SQ1)</name>
    <dbReference type="NCBI Taxonomy" id="398579"/>
    <lineage>
        <taxon>Bacteria</taxon>
        <taxon>Pseudomonadati</taxon>
        <taxon>Pseudomonadota</taxon>
        <taxon>Gammaproteobacteria</taxon>
        <taxon>Alteromonadales</taxon>
        <taxon>Shewanellaceae</taxon>
        <taxon>Shewanella</taxon>
    </lineage>
</organism>
<dbReference type="RefSeq" id="WP_012153366.1">
    <property type="nucleotide sequence ID" value="NC_009901.1"/>
</dbReference>
<dbReference type="eggNOG" id="COG1684">
    <property type="taxonomic scope" value="Bacteria"/>
</dbReference>
<keyword evidence="11" id="KW-0966">Cell projection</keyword>
<accession>A8GYN3</accession>
<evidence type="ECO:0000256" key="9">
    <source>
        <dbReference type="NCBIfam" id="TIGR01400"/>
    </source>
</evidence>
<dbReference type="NCBIfam" id="TIGR01400">
    <property type="entry name" value="fliR"/>
    <property type="match status" value="1"/>
</dbReference>
<protein>
    <recommendedName>
        <fullName evidence="3 9">Flagellar biosynthetic protein FliR</fullName>
    </recommendedName>
</protein>
<dbReference type="HOGENOM" id="CLU_063626_4_1_6"/>
<feature type="transmembrane region" description="Helical" evidence="10">
    <location>
        <begin position="172"/>
        <end position="201"/>
    </location>
</feature>
<feature type="transmembrane region" description="Helical" evidence="10">
    <location>
        <begin position="213"/>
        <end position="233"/>
    </location>
</feature>
<evidence type="ECO:0000256" key="6">
    <source>
        <dbReference type="ARBA" id="ARBA00022989"/>
    </source>
</evidence>
<feature type="transmembrane region" description="Helical" evidence="10">
    <location>
        <begin position="71"/>
        <end position="95"/>
    </location>
</feature>